<keyword evidence="2" id="KW-0472">Membrane</keyword>
<name>W4VMX5_9BACI</name>
<protein>
    <recommendedName>
        <fullName evidence="3">Calcineurin-like phosphoesterase domain-containing protein</fullName>
    </recommendedName>
</protein>
<evidence type="ECO:0000313" key="5">
    <source>
        <dbReference type="Proteomes" id="UP000019102"/>
    </source>
</evidence>
<dbReference type="PANTHER" id="PTHR43143">
    <property type="entry name" value="METALLOPHOSPHOESTERASE, CALCINEURIN SUPERFAMILY"/>
    <property type="match status" value="1"/>
</dbReference>
<dbReference type="SUPFAM" id="SSF56300">
    <property type="entry name" value="Metallo-dependent phosphatases"/>
    <property type="match status" value="1"/>
</dbReference>
<proteinExistence type="predicted"/>
<evidence type="ECO:0000256" key="2">
    <source>
        <dbReference type="SAM" id="Phobius"/>
    </source>
</evidence>
<feature type="domain" description="Calcineurin-like phosphoesterase" evidence="3">
    <location>
        <begin position="119"/>
        <end position="316"/>
    </location>
</feature>
<reference evidence="4 5" key="1">
    <citation type="journal article" date="2014" name="Genome Announc.">
        <title>Draft Genome Sequence of the Boron-Tolerant and Moderately Halotolerant Bacterium Gracilibacillus boraciitolerans JCM 21714T.</title>
        <authorList>
            <person name="Ahmed I."/>
            <person name="Oshima K."/>
            <person name="Suda W."/>
            <person name="Kitamura K."/>
            <person name="Iida T."/>
            <person name="Ohmori Y."/>
            <person name="Fujiwara T."/>
            <person name="Hattori M."/>
            <person name="Ohkuma M."/>
        </authorList>
    </citation>
    <scope>NUCLEOTIDE SEQUENCE [LARGE SCALE GENOMIC DNA]</scope>
    <source>
        <strain evidence="4 5">JCM 21714</strain>
    </source>
</reference>
<evidence type="ECO:0000256" key="1">
    <source>
        <dbReference type="SAM" id="MobiDB-lite"/>
    </source>
</evidence>
<dbReference type="AlphaFoldDB" id="W4VMX5"/>
<evidence type="ECO:0000313" key="4">
    <source>
        <dbReference type="EMBL" id="GAE94537.1"/>
    </source>
</evidence>
<dbReference type="EMBL" id="BAVS01000026">
    <property type="protein sequence ID" value="GAE94537.1"/>
    <property type="molecule type" value="Genomic_DNA"/>
</dbReference>
<dbReference type="STRING" id="1298598.JCM21714_3699"/>
<dbReference type="eggNOG" id="COG1409">
    <property type="taxonomic scope" value="Bacteria"/>
</dbReference>
<sequence length="590" mass="66953">MFTEDDISLTSTLDKEYMITDSSTQFPYHRFDVTVDSEVDEEDIVELVWNGNSLPGRKVTMYAWNHTANKWEIIDYHVAETDDFELKGTVTVTDFVKDYQVNVLVQDEIPNSSTDYDYTFVWMTDTQYYSESYPYIFDQQTKWIAEQQEEMNIQYVFHTGDLVDESDKEYQWINADNYMKTLDDANIRYGVLAGNHDVSQKTNDYTEYYKYFGADRFKNKSYYGGSYQNNRGHYDLISVDGNDYIMVYLGWGGVEDEGIAWMNEVLAQHPDRIAILSFHEYLQATGTRHPLGEKLYNEVVLPNKNVVAVLSGHYHESQMLVDDIDDDGDGTIDRSVYQMLADYQAGPEGGQGYMRLLHFDTDNNRIMVNTYSPYMDDYNYYNPDAYPGKDEFAIDLDLTPTEKRVATDYFSVNVYTNNEIGAVKNVASGESAEVIWTGLEEGNTYSWYTIVSDEFTGEVRSDIWTFVKGESEIIESPVPVPGDGADEDGQPGVPGNPGRDEESPEAPVDPNEGGSKDGTSKDQPDSGDQIGSKDLNNGGDDQEKENLPNSDENGEKLANTFSNMFNLLAIGFAMILLGVGLLMYRKLKTV</sequence>
<organism evidence="4 5">
    <name type="scientific">Gracilibacillus boraciitolerans JCM 21714</name>
    <dbReference type="NCBI Taxonomy" id="1298598"/>
    <lineage>
        <taxon>Bacteria</taxon>
        <taxon>Bacillati</taxon>
        <taxon>Bacillota</taxon>
        <taxon>Bacilli</taxon>
        <taxon>Bacillales</taxon>
        <taxon>Bacillaceae</taxon>
        <taxon>Gracilibacillus</taxon>
    </lineage>
</organism>
<comment type="caution">
    <text evidence="4">The sequence shown here is derived from an EMBL/GenBank/DDBJ whole genome shotgun (WGS) entry which is preliminary data.</text>
</comment>
<dbReference type="InterPro" id="IPR051918">
    <property type="entry name" value="STPP_CPPED1"/>
</dbReference>
<accession>W4VMX5</accession>
<dbReference type="Pfam" id="PF00149">
    <property type="entry name" value="Metallophos"/>
    <property type="match status" value="1"/>
</dbReference>
<dbReference type="InterPro" id="IPR029052">
    <property type="entry name" value="Metallo-depent_PP-like"/>
</dbReference>
<feature type="region of interest" description="Disordered" evidence="1">
    <location>
        <begin position="474"/>
        <end position="555"/>
    </location>
</feature>
<evidence type="ECO:0000259" key="3">
    <source>
        <dbReference type="Pfam" id="PF00149"/>
    </source>
</evidence>
<dbReference type="GO" id="GO:0016787">
    <property type="term" value="F:hydrolase activity"/>
    <property type="evidence" value="ECO:0007669"/>
    <property type="project" value="InterPro"/>
</dbReference>
<feature type="compositionally biased region" description="Basic and acidic residues" evidence="1">
    <location>
        <begin position="514"/>
        <end position="524"/>
    </location>
</feature>
<keyword evidence="5" id="KW-1185">Reference proteome</keyword>
<keyword evidence="2" id="KW-0812">Transmembrane</keyword>
<gene>
    <name evidence="4" type="ORF">JCM21714_3699</name>
</gene>
<dbReference type="Proteomes" id="UP000019102">
    <property type="component" value="Unassembled WGS sequence"/>
</dbReference>
<dbReference type="PANTHER" id="PTHR43143:SF5">
    <property type="entry name" value="SECRETED PROTEIN"/>
    <property type="match status" value="1"/>
</dbReference>
<dbReference type="InterPro" id="IPR004843">
    <property type="entry name" value="Calcineurin-like_PHP"/>
</dbReference>
<keyword evidence="2" id="KW-1133">Transmembrane helix</keyword>
<feature type="transmembrane region" description="Helical" evidence="2">
    <location>
        <begin position="564"/>
        <end position="584"/>
    </location>
</feature>
<dbReference type="Gene3D" id="3.60.21.10">
    <property type="match status" value="1"/>
</dbReference>